<dbReference type="KEGG" id="vg:77953046"/>
<evidence type="ECO:0000313" key="1">
    <source>
        <dbReference type="EMBL" id="AYQ99330.1"/>
    </source>
</evidence>
<protein>
    <submittedName>
        <fullName evidence="1">Uncharacterized protein</fullName>
    </submittedName>
</protein>
<gene>
    <name evidence="1" type="primary">110</name>
    <name evidence="1" type="ORF">PBI_CANTARE_110</name>
</gene>
<dbReference type="EMBL" id="MK016493">
    <property type="protein sequence ID" value="AYQ99330.1"/>
    <property type="molecule type" value="Genomic_DNA"/>
</dbReference>
<proteinExistence type="predicted"/>
<organism evidence="1 2">
    <name type="scientific">Brevibacterium phage Cantare</name>
    <dbReference type="NCBI Taxonomy" id="2338395"/>
    <lineage>
        <taxon>Viruses</taxon>
        <taxon>Duplodnaviria</taxon>
        <taxon>Heunggongvirae</taxon>
        <taxon>Uroviricota</taxon>
        <taxon>Caudoviricetes</taxon>
        <taxon>Cantarevirus</taxon>
        <taxon>Cantarevirus cantare</taxon>
    </lineage>
</organism>
<keyword evidence="2" id="KW-1185">Reference proteome</keyword>
<accession>A0A3G3LYV7</accession>
<evidence type="ECO:0000313" key="2">
    <source>
        <dbReference type="Proteomes" id="UP000279277"/>
    </source>
</evidence>
<dbReference type="GeneID" id="77953046"/>
<name>A0A3G3LYV7_9CAUD</name>
<sequence length="67" mass="7638">MKVVTLDGKIFESDPMTEEQEGDMMKAVHNYDPEGAVYVPVNDVVVVIPKTNVSYLEFRPKNQNHKD</sequence>
<dbReference type="RefSeq" id="YP_010676685.1">
    <property type="nucleotide sequence ID" value="NC_071014.1"/>
</dbReference>
<reference evidence="1 2" key="1">
    <citation type="submission" date="2018-10" db="EMBL/GenBank/DDBJ databases">
        <authorList>
            <person name="Zack K."/>
            <person name="Garlena R.A."/>
            <person name="Russell D.A."/>
            <person name="Pope W.H."/>
            <person name="Jacobs-Sera D."/>
            <person name="Hatfull G.F."/>
        </authorList>
    </citation>
    <scope>NUCLEOTIDE SEQUENCE [LARGE SCALE GENOMIC DNA]</scope>
</reference>
<dbReference type="Proteomes" id="UP000279277">
    <property type="component" value="Segment"/>
</dbReference>